<accession>A0A290QNF1</accession>
<dbReference type="PANTHER" id="PTHR33169:SF14">
    <property type="entry name" value="TRANSCRIPTIONAL REGULATOR RV3488"/>
    <property type="match status" value="1"/>
</dbReference>
<dbReference type="Proteomes" id="UP000217265">
    <property type="component" value="Chromosome"/>
</dbReference>
<dbReference type="InterPro" id="IPR036390">
    <property type="entry name" value="WH_DNA-bd_sf"/>
</dbReference>
<dbReference type="Gene3D" id="1.10.10.10">
    <property type="entry name" value="Winged helix-like DNA-binding domain superfamily/Winged helix DNA-binding domain"/>
    <property type="match status" value="1"/>
</dbReference>
<reference evidence="2 3" key="1">
    <citation type="submission" date="2017-09" db="EMBL/GenBank/DDBJ databases">
        <title>Complete genome sequence of Verrucomicrobial strain HZ-65, isolated from freshwater.</title>
        <authorList>
            <person name="Choi A."/>
        </authorList>
    </citation>
    <scope>NUCLEOTIDE SEQUENCE [LARGE SCALE GENOMIC DNA]</scope>
    <source>
        <strain evidence="2 3">HZ-65</strain>
    </source>
</reference>
<name>A0A290QNF1_9BACT</name>
<dbReference type="InterPro" id="IPR005149">
    <property type="entry name" value="Tscrpt_reg_PadR_N"/>
</dbReference>
<proteinExistence type="predicted"/>
<dbReference type="RefSeq" id="WP_096057481.1">
    <property type="nucleotide sequence ID" value="NZ_CP023344.1"/>
</dbReference>
<dbReference type="InterPro" id="IPR052509">
    <property type="entry name" value="Metal_resp_DNA-bind_regulator"/>
</dbReference>
<gene>
    <name evidence="2" type="ORF">CMV30_18920</name>
</gene>
<protein>
    <submittedName>
        <fullName evidence="2">PadR family transcriptional regulator</fullName>
    </submittedName>
</protein>
<dbReference type="InterPro" id="IPR036388">
    <property type="entry name" value="WH-like_DNA-bd_sf"/>
</dbReference>
<organism evidence="2 3">
    <name type="scientific">Nibricoccus aquaticus</name>
    <dbReference type="NCBI Taxonomy" id="2576891"/>
    <lineage>
        <taxon>Bacteria</taxon>
        <taxon>Pseudomonadati</taxon>
        <taxon>Verrucomicrobiota</taxon>
        <taxon>Opitutia</taxon>
        <taxon>Opitutales</taxon>
        <taxon>Opitutaceae</taxon>
        <taxon>Nibricoccus</taxon>
    </lineage>
</organism>
<dbReference type="AlphaFoldDB" id="A0A290QNF1"/>
<evidence type="ECO:0000313" key="2">
    <source>
        <dbReference type="EMBL" id="ATC65852.1"/>
    </source>
</evidence>
<dbReference type="Pfam" id="PF03551">
    <property type="entry name" value="PadR"/>
    <property type="match status" value="1"/>
</dbReference>
<sequence length="116" mass="12990">MADSSEEIFGNWTVQVRKGVLDLCILNALDGQERYGYELVKELANLPGFGVTEGTLYPLLSRLRLQGLVKTRLEESSEGPARKYYSLTPAGRKVAALMNDYLLELVPACRALRRKN</sequence>
<evidence type="ECO:0000313" key="3">
    <source>
        <dbReference type="Proteomes" id="UP000217265"/>
    </source>
</evidence>
<dbReference type="PANTHER" id="PTHR33169">
    <property type="entry name" value="PADR-FAMILY TRANSCRIPTIONAL REGULATOR"/>
    <property type="match status" value="1"/>
</dbReference>
<dbReference type="EMBL" id="CP023344">
    <property type="protein sequence ID" value="ATC65852.1"/>
    <property type="molecule type" value="Genomic_DNA"/>
</dbReference>
<dbReference type="OrthoDB" id="9791785at2"/>
<dbReference type="KEGG" id="vbh:CMV30_18920"/>
<evidence type="ECO:0000259" key="1">
    <source>
        <dbReference type="Pfam" id="PF03551"/>
    </source>
</evidence>
<keyword evidence="3" id="KW-1185">Reference proteome</keyword>
<dbReference type="SUPFAM" id="SSF46785">
    <property type="entry name" value="Winged helix' DNA-binding domain"/>
    <property type="match status" value="1"/>
</dbReference>
<feature type="domain" description="Transcription regulator PadR N-terminal" evidence="1">
    <location>
        <begin position="25"/>
        <end position="95"/>
    </location>
</feature>